<dbReference type="InterPro" id="IPR011990">
    <property type="entry name" value="TPR-like_helical_dom_sf"/>
</dbReference>
<dbReference type="PANTHER" id="PTHR46423">
    <property type="entry name" value="RNA POLYMERASE II-ASSOCIATED PROTEIN 3"/>
    <property type="match status" value="1"/>
</dbReference>
<protein>
    <recommendedName>
        <fullName evidence="4">RNA polymerase II-associated protein 3</fullName>
    </recommendedName>
</protein>
<gene>
    <name evidence="6" type="ORF">ANCCEY_06982</name>
</gene>
<dbReference type="EMBL" id="KE124964">
    <property type="protein sequence ID" value="EPB73920.1"/>
    <property type="molecule type" value="Genomic_DNA"/>
</dbReference>
<dbReference type="SMART" id="SM00028">
    <property type="entry name" value="TPR"/>
    <property type="match status" value="3"/>
</dbReference>
<dbReference type="PANTHER" id="PTHR46423:SF1">
    <property type="entry name" value="RNA POLYMERASE II-ASSOCIATED PROTEIN 3"/>
    <property type="match status" value="1"/>
</dbReference>
<keyword evidence="1" id="KW-0677">Repeat</keyword>
<sequence length="288" mass="33014">MSKEAVRLKEEGNVCFREKRYHKAIELYSQSLQVEQSATVLANRAQSHLNLEQWAKAIMDCNRALEIDSKMEKVLYRRAQALEKIGLKASAHKDLERCLEIAPSSAVKAMIEKLANKQDAEVIVCLVWRKVMRYGLTLISLKLRSIFHDKAQSSEDAAVPNEVTQFRVPTTLRQFSKDYRELERLPPENFAKYFLSIPTTIYSSLFGELMETEMVSRLIRGLIKLLESSSVTAAEVSECLLHLADVPRFELLVMFLGDDEKKDLASICLHLTESDAVFIREKYHLEDE</sequence>
<evidence type="ECO:0000256" key="1">
    <source>
        <dbReference type="ARBA" id="ARBA00022737"/>
    </source>
</evidence>
<evidence type="ECO:0000256" key="2">
    <source>
        <dbReference type="ARBA" id="ARBA00022803"/>
    </source>
</evidence>
<dbReference type="InterPro" id="IPR051966">
    <property type="entry name" value="RPAP3"/>
</dbReference>
<reference evidence="6 7" key="1">
    <citation type="submission" date="2013-05" db="EMBL/GenBank/DDBJ databases">
        <title>Draft genome of the parasitic nematode Anyclostoma ceylanicum.</title>
        <authorList>
            <person name="Mitreva M."/>
        </authorList>
    </citation>
    <scope>NUCLEOTIDE SEQUENCE [LARGE SCALE GENOMIC DNA]</scope>
</reference>
<dbReference type="Pfam" id="PF13181">
    <property type="entry name" value="TPR_8"/>
    <property type="match status" value="1"/>
</dbReference>
<evidence type="ECO:0000256" key="3">
    <source>
        <dbReference type="ARBA" id="ARBA00038275"/>
    </source>
</evidence>
<dbReference type="Proteomes" id="UP000054495">
    <property type="component" value="Unassembled WGS sequence"/>
</dbReference>
<dbReference type="SUPFAM" id="SSF48452">
    <property type="entry name" value="TPR-like"/>
    <property type="match status" value="1"/>
</dbReference>
<dbReference type="Pfam" id="PF13877">
    <property type="entry name" value="RPAP3_C"/>
    <property type="match status" value="1"/>
</dbReference>
<evidence type="ECO:0000256" key="4">
    <source>
        <dbReference type="ARBA" id="ARBA00040133"/>
    </source>
</evidence>
<proteinExistence type="inferred from homology"/>
<keyword evidence="2" id="KW-0802">TPR repeat</keyword>
<accession>A0A0D6LPD6</accession>
<dbReference type="InterPro" id="IPR019734">
    <property type="entry name" value="TPR_rpt"/>
</dbReference>
<organism evidence="6 7">
    <name type="scientific">Ancylostoma ceylanicum</name>
    <dbReference type="NCBI Taxonomy" id="53326"/>
    <lineage>
        <taxon>Eukaryota</taxon>
        <taxon>Metazoa</taxon>
        <taxon>Ecdysozoa</taxon>
        <taxon>Nematoda</taxon>
        <taxon>Chromadorea</taxon>
        <taxon>Rhabditida</taxon>
        <taxon>Rhabditina</taxon>
        <taxon>Rhabditomorpha</taxon>
        <taxon>Strongyloidea</taxon>
        <taxon>Ancylostomatidae</taxon>
        <taxon>Ancylostomatinae</taxon>
        <taxon>Ancylostoma</taxon>
    </lineage>
</organism>
<evidence type="ECO:0000259" key="5">
    <source>
        <dbReference type="Pfam" id="PF13877"/>
    </source>
</evidence>
<evidence type="ECO:0000313" key="6">
    <source>
        <dbReference type="EMBL" id="EPB73920.1"/>
    </source>
</evidence>
<evidence type="ECO:0000313" key="7">
    <source>
        <dbReference type="Proteomes" id="UP000054495"/>
    </source>
</evidence>
<feature type="domain" description="RNA-polymerase II-associated protein 3-like C-terminal" evidence="5">
    <location>
        <begin position="169"/>
        <end position="261"/>
    </location>
</feature>
<dbReference type="InterPro" id="IPR025986">
    <property type="entry name" value="RPAP3-like_C"/>
</dbReference>
<dbReference type="AlphaFoldDB" id="A0A0D6LPD6"/>
<comment type="similarity">
    <text evidence="3">Belongs to the RPAP3 family.</text>
</comment>
<dbReference type="Gene3D" id="1.25.40.10">
    <property type="entry name" value="Tetratricopeptide repeat domain"/>
    <property type="match status" value="1"/>
</dbReference>
<keyword evidence="7" id="KW-1185">Reference proteome</keyword>
<name>A0A0D6LPD6_9BILA</name>
<dbReference type="GO" id="GO:0101031">
    <property type="term" value="C:protein folding chaperone complex"/>
    <property type="evidence" value="ECO:0007669"/>
    <property type="project" value="TreeGrafter"/>
</dbReference>